<accession>A0A9N7MMX2</accession>
<feature type="region of interest" description="Disordered" evidence="3">
    <location>
        <begin position="171"/>
        <end position="196"/>
    </location>
</feature>
<dbReference type="GO" id="GO:0006508">
    <property type="term" value="P:proteolysis"/>
    <property type="evidence" value="ECO:0007669"/>
    <property type="project" value="UniProtKB-KW"/>
</dbReference>
<keyword evidence="2" id="KW-0863">Zinc-finger</keyword>
<reference evidence="6" key="1">
    <citation type="submission" date="2019-12" db="EMBL/GenBank/DDBJ databases">
        <authorList>
            <person name="Scholes J."/>
        </authorList>
    </citation>
    <scope>NUCLEOTIDE SEQUENCE</scope>
</reference>
<dbReference type="InterPro" id="IPR012337">
    <property type="entry name" value="RNaseH-like_sf"/>
</dbReference>
<evidence type="ECO:0000256" key="1">
    <source>
        <dbReference type="ARBA" id="ARBA00022670"/>
    </source>
</evidence>
<dbReference type="InterPro" id="IPR039537">
    <property type="entry name" value="Retrotran_Ty1/copia-like"/>
</dbReference>
<dbReference type="PROSITE" id="PS50158">
    <property type="entry name" value="ZF_CCHC"/>
    <property type="match status" value="1"/>
</dbReference>
<dbReference type="GO" id="GO:0008233">
    <property type="term" value="F:peptidase activity"/>
    <property type="evidence" value="ECO:0007669"/>
    <property type="project" value="UniProtKB-KW"/>
</dbReference>
<dbReference type="Pfam" id="PF00098">
    <property type="entry name" value="zf-CCHC"/>
    <property type="match status" value="1"/>
</dbReference>
<evidence type="ECO:0008006" key="8">
    <source>
        <dbReference type="Google" id="ProtNLM"/>
    </source>
</evidence>
<evidence type="ECO:0000313" key="7">
    <source>
        <dbReference type="Proteomes" id="UP001153555"/>
    </source>
</evidence>
<dbReference type="Proteomes" id="UP001153555">
    <property type="component" value="Unassembled WGS sequence"/>
</dbReference>
<keyword evidence="2" id="KW-0862">Zinc</keyword>
<dbReference type="PANTHER" id="PTHR42648">
    <property type="entry name" value="TRANSPOSASE, PUTATIVE-RELATED"/>
    <property type="match status" value="1"/>
</dbReference>
<protein>
    <recommendedName>
        <fullName evidence="8">Polyprotein</fullName>
    </recommendedName>
</protein>
<dbReference type="Gene3D" id="3.30.420.10">
    <property type="entry name" value="Ribonuclease H-like superfamily/Ribonuclease H"/>
    <property type="match status" value="1"/>
</dbReference>
<keyword evidence="2" id="KW-0479">Metal-binding</keyword>
<dbReference type="GO" id="GO:0008270">
    <property type="term" value="F:zinc ion binding"/>
    <property type="evidence" value="ECO:0007669"/>
    <property type="project" value="UniProtKB-KW"/>
</dbReference>
<dbReference type="PROSITE" id="PS50994">
    <property type="entry name" value="INTEGRASE"/>
    <property type="match status" value="1"/>
</dbReference>
<feature type="compositionally biased region" description="Basic residues" evidence="3">
    <location>
        <begin position="176"/>
        <end position="188"/>
    </location>
</feature>
<evidence type="ECO:0000259" key="4">
    <source>
        <dbReference type="PROSITE" id="PS50158"/>
    </source>
</evidence>
<proteinExistence type="predicted"/>
<dbReference type="Gene3D" id="4.10.60.10">
    <property type="entry name" value="Zinc finger, CCHC-type"/>
    <property type="match status" value="1"/>
</dbReference>
<dbReference type="SUPFAM" id="SSF53098">
    <property type="entry name" value="Ribonuclease H-like"/>
    <property type="match status" value="1"/>
</dbReference>
<sequence length="517" mass="57818">YVLTEAFPDVPVDNAPDEEKQEYARWKKADEMAKCYILDSMSNVLQHQHQSMATAADMLLNLKELFGHQSRAARQEALSALMNTRMAEGTPVREHALKVMAQLNELEVLGGFIDGETQVDIMLQSLPKSLDQFRLNYNMHKMHMALPELLSELQSAEALFTQKSVALVAEQAGPSRSHKGRKRKKAAGKAKAQSTQLVPQQAVAKKPKGRCHKCNKSGHWKVDCPLLKKAKEGNSHTFVVETCLAVVSTSTWCVDTGATDHVCNSLQGFQETRRLRHGEITVYMGNATKVAVVAVGVVTLVFDTSILVLNNCLFVPSFRKNLISVSKLVLNGYSISFNNSVVICYGNHLICSGSMVGNLYVLKPNQEVLGLIHSLCGPMSIQARGGYEYFVTFIDDYSRYGYIYLLHRKSECFEKFKEYRTVVEKKQGKSIKCLRSDRGGEYLFGEFRTYLSEAGIESQLTAPGTPQQNGVAERRNRTLMEMVRSMMIYSKLPDSFWGFALETACYILNSIPSKSVD</sequence>
<dbReference type="InterPro" id="IPR001584">
    <property type="entry name" value="Integrase_cat-core"/>
</dbReference>
<feature type="domain" description="CCHC-type" evidence="4">
    <location>
        <begin position="210"/>
        <end position="225"/>
    </location>
</feature>
<feature type="domain" description="Integrase catalytic" evidence="5">
    <location>
        <begin position="360"/>
        <end position="517"/>
    </location>
</feature>
<organism evidence="6 7">
    <name type="scientific">Striga hermonthica</name>
    <name type="common">Purple witchweed</name>
    <name type="synonym">Buchnera hermonthica</name>
    <dbReference type="NCBI Taxonomy" id="68872"/>
    <lineage>
        <taxon>Eukaryota</taxon>
        <taxon>Viridiplantae</taxon>
        <taxon>Streptophyta</taxon>
        <taxon>Embryophyta</taxon>
        <taxon>Tracheophyta</taxon>
        <taxon>Spermatophyta</taxon>
        <taxon>Magnoliopsida</taxon>
        <taxon>eudicotyledons</taxon>
        <taxon>Gunneridae</taxon>
        <taxon>Pentapetalae</taxon>
        <taxon>asterids</taxon>
        <taxon>lamiids</taxon>
        <taxon>Lamiales</taxon>
        <taxon>Orobanchaceae</taxon>
        <taxon>Buchnereae</taxon>
        <taxon>Striga</taxon>
    </lineage>
</organism>
<dbReference type="SMART" id="SM00343">
    <property type="entry name" value="ZnF_C2HC"/>
    <property type="match status" value="1"/>
</dbReference>
<dbReference type="InterPro" id="IPR001878">
    <property type="entry name" value="Znf_CCHC"/>
</dbReference>
<name>A0A9N7MMX2_STRHE</name>
<evidence type="ECO:0000259" key="5">
    <source>
        <dbReference type="PROSITE" id="PS50994"/>
    </source>
</evidence>
<gene>
    <name evidence="6" type="ORF">SHERM_12082</name>
</gene>
<dbReference type="InterPro" id="IPR036875">
    <property type="entry name" value="Znf_CCHC_sf"/>
</dbReference>
<dbReference type="PANTHER" id="PTHR42648:SF27">
    <property type="entry name" value="RNA-DIRECTED DNA POLYMERASE"/>
    <property type="match status" value="1"/>
</dbReference>
<keyword evidence="7" id="KW-1185">Reference proteome</keyword>
<evidence type="ECO:0000256" key="2">
    <source>
        <dbReference type="PROSITE-ProRule" id="PRU00047"/>
    </source>
</evidence>
<dbReference type="GO" id="GO:0003676">
    <property type="term" value="F:nucleic acid binding"/>
    <property type="evidence" value="ECO:0007669"/>
    <property type="project" value="InterPro"/>
</dbReference>
<dbReference type="InterPro" id="IPR054722">
    <property type="entry name" value="PolX-like_BBD"/>
</dbReference>
<feature type="non-terminal residue" evidence="6">
    <location>
        <position position="1"/>
    </location>
</feature>
<dbReference type="OrthoDB" id="8003956at2759"/>
<dbReference type="AlphaFoldDB" id="A0A9N7MMX2"/>
<keyword evidence="1" id="KW-0378">Hydrolase</keyword>
<evidence type="ECO:0000256" key="3">
    <source>
        <dbReference type="SAM" id="MobiDB-lite"/>
    </source>
</evidence>
<evidence type="ECO:0000313" key="6">
    <source>
        <dbReference type="EMBL" id="CAA0810477.1"/>
    </source>
</evidence>
<dbReference type="GO" id="GO:0015074">
    <property type="term" value="P:DNA integration"/>
    <property type="evidence" value="ECO:0007669"/>
    <property type="project" value="InterPro"/>
</dbReference>
<dbReference type="Pfam" id="PF22936">
    <property type="entry name" value="Pol_BBD"/>
    <property type="match status" value="1"/>
</dbReference>
<dbReference type="InterPro" id="IPR036397">
    <property type="entry name" value="RNaseH_sf"/>
</dbReference>
<feature type="non-terminal residue" evidence="6">
    <location>
        <position position="517"/>
    </location>
</feature>
<dbReference type="SUPFAM" id="SSF57756">
    <property type="entry name" value="Retrovirus zinc finger-like domains"/>
    <property type="match status" value="1"/>
</dbReference>
<keyword evidence="1" id="KW-0645">Protease</keyword>
<dbReference type="EMBL" id="CACSLK010006106">
    <property type="protein sequence ID" value="CAA0810477.1"/>
    <property type="molecule type" value="Genomic_DNA"/>
</dbReference>
<comment type="caution">
    <text evidence="6">The sequence shown here is derived from an EMBL/GenBank/DDBJ whole genome shotgun (WGS) entry which is preliminary data.</text>
</comment>
<dbReference type="Pfam" id="PF14223">
    <property type="entry name" value="Retrotran_gag_2"/>
    <property type="match status" value="1"/>
</dbReference>